<feature type="chain" id="PRO_5022034317" description="Cadherin domain-containing protein" evidence="1">
    <location>
        <begin position="22"/>
        <end position="1063"/>
    </location>
</feature>
<sequence length="1063" mass="106518">MIKRYLFIPFITIFFATGVYAQTTISGANGNYPTGGSIDADGNIYVAQYDAGGSHYDVVKYTAASGYTTSSVIYNGLYFNGEYPTDIEVASNGDVYVLDGIDEPSSTGAILRLDASNSYSSSTVPLLGSYPVALGIDANDDIYVSEFNGSDNYRVVKYDVSAGYSSSVIYNGLGLDTPYPRGLTADPDGNVYVLTSFGFNGANGTILKLTAPGYGSSTVDQGEYYTGLAANGNGDVFATAYNAGSDNYEIVKYTGGAGTPSSVVTGLSYSGSSYPTGLGSNLALGDLVIPDPFGGTNGRLLYLDQADPSTFDSNGDLAAAVGVTEPVGLPSTATSSAGAVNVFDFNISDGGGDGFPINVTSIDVNVSGTSTDTERGKVTWRLNGPDASNVTGSYDAGTDKITFSGLSISIPESGNETYTINAYYNNNTGLTEDRNFVLSVDGDTDLTLVNDGSKSQMGPTSAVTNGSGSTIDITATQLAFTTQPAGSTSGSSLTTQPVVTAQDAAGNTDVDFTETITLTEASAGSLTNNTQAATSGVATFSGLTYTATADQQSFTLTANDQDGVGSNLPTVDANAVTSDVIATKLVFNTQPAPTSFQADGSSTSFTTVPVVQAVDANDIVDTGYSTGFVLAEVNGAGSATLTGTGDVDGSASTVTLVPASGAATFTNLAINYSLNDANTDENFNMQVASGGLTTANSTQLTALANAVPTFTTLSSAVATTSEDAEVEITFADIVAQGDEADSDGTVDAFIVKAVSSGTLKIGANAGAATAYNATTNNAIDGSNNAYWTPASDANGTLNTFTITAQDNQGAESSPAVQAQVSVSAVNDDPAISSLPASITVNEDVTSNVDLSAATFSDPDAGANSITLTLTAGAGTLTASSGGGVTTGGSGTGTLTLTGTASNIDTYLNTASNIQYTTASNGNGSPYTSINLTANDGGNTGSGGGTNVSLGSVNVNATATNDTPVLTGLDATPSFTEDGAAVTLDGDVTISDEELDALNGASGNYAGASLTIARNGGANGFDRLSVASGGNLTVAGGPNGGGTVTAGGNVIGTIANTGNGQLQL</sequence>
<dbReference type="AlphaFoldDB" id="A0A521CL48"/>
<evidence type="ECO:0000256" key="1">
    <source>
        <dbReference type="SAM" id="SignalP"/>
    </source>
</evidence>
<evidence type="ECO:0000313" key="2">
    <source>
        <dbReference type="EMBL" id="SMO60169.1"/>
    </source>
</evidence>
<dbReference type="Gene3D" id="2.120.10.30">
    <property type="entry name" value="TolB, C-terminal domain"/>
    <property type="match status" value="1"/>
</dbReference>
<protein>
    <recommendedName>
        <fullName evidence="4">Cadherin domain-containing protein</fullName>
    </recommendedName>
</protein>
<keyword evidence="1" id="KW-0732">Signal</keyword>
<gene>
    <name evidence="2" type="ORF">SAMN06265219_1061</name>
</gene>
<feature type="signal peptide" evidence="1">
    <location>
        <begin position="1"/>
        <end position="21"/>
    </location>
</feature>
<reference evidence="2 3" key="1">
    <citation type="submission" date="2017-05" db="EMBL/GenBank/DDBJ databases">
        <authorList>
            <person name="Varghese N."/>
            <person name="Submissions S."/>
        </authorList>
    </citation>
    <scope>NUCLEOTIDE SEQUENCE [LARGE SCALE GENOMIC DNA]</scope>
    <source>
        <strain evidence="2 3">DSM 21985</strain>
    </source>
</reference>
<dbReference type="EMBL" id="FXTP01000006">
    <property type="protein sequence ID" value="SMO60169.1"/>
    <property type="molecule type" value="Genomic_DNA"/>
</dbReference>
<evidence type="ECO:0008006" key="4">
    <source>
        <dbReference type="Google" id="ProtNLM"/>
    </source>
</evidence>
<dbReference type="Gene3D" id="2.40.10.500">
    <property type="match status" value="1"/>
</dbReference>
<name>A0A521CL48_9BACT</name>
<dbReference type="Proteomes" id="UP000317557">
    <property type="component" value="Unassembled WGS sequence"/>
</dbReference>
<dbReference type="InterPro" id="IPR011042">
    <property type="entry name" value="6-blade_b-propeller_TolB-like"/>
</dbReference>
<dbReference type="SUPFAM" id="SSF101898">
    <property type="entry name" value="NHL repeat"/>
    <property type="match status" value="1"/>
</dbReference>
<organism evidence="2 3">
    <name type="scientific">Gracilimonas mengyeensis</name>
    <dbReference type="NCBI Taxonomy" id="1302730"/>
    <lineage>
        <taxon>Bacteria</taxon>
        <taxon>Pseudomonadati</taxon>
        <taxon>Balneolota</taxon>
        <taxon>Balneolia</taxon>
        <taxon>Balneolales</taxon>
        <taxon>Balneolaceae</taxon>
        <taxon>Gracilimonas</taxon>
    </lineage>
</organism>
<feature type="non-terminal residue" evidence="2">
    <location>
        <position position="1063"/>
    </location>
</feature>
<accession>A0A521CL48</accession>
<keyword evidence="3" id="KW-1185">Reference proteome</keyword>
<evidence type="ECO:0000313" key="3">
    <source>
        <dbReference type="Proteomes" id="UP000317557"/>
    </source>
</evidence>
<proteinExistence type="predicted"/>